<keyword evidence="3" id="KW-0677">Repeat</keyword>
<evidence type="ECO:0000256" key="3">
    <source>
        <dbReference type="ARBA" id="ARBA00022737"/>
    </source>
</evidence>
<dbReference type="InterPro" id="IPR027417">
    <property type="entry name" value="P-loop_NTPase"/>
</dbReference>
<dbReference type="PANTHER" id="PTHR23155:SF909">
    <property type="entry name" value="OS11G0673900 PROTEIN"/>
    <property type="match status" value="1"/>
</dbReference>
<name>A0A6G1CKD7_9ORYZ</name>
<reference evidence="9 10" key="1">
    <citation type="submission" date="2019-11" db="EMBL/GenBank/DDBJ databases">
        <title>Whole genome sequence of Oryza granulata.</title>
        <authorList>
            <person name="Li W."/>
        </authorList>
    </citation>
    <scope>NUCLEOTIDE SEQUENCE [LARGE SCALE GENOMIC DNA]</scope>
    <source>
        <strain evidence="10">cv. Menghai</strain>
        <tissue evidence="9">Leaf</tissue>
    </source>
</reference>
<evidence type="ECO:0000256" key="5">
    <source>
        <dbReference type="ARBA" id="ARBA00022821"/>
    </source>
</evidence>
<gene>
    <name evidence="9" type="ORF">E2562_033138</name>
</gene>
<dbReference type="InterPro" id="IPR036388">
    <property type="entry name" value="WH-like_DNA-bd_sf"/>
</dbReference>
<dbReference type="InterPro" id="IPR058922">
    <property type="entry name" value="WHD_DRP"/>
</dbReference>
<dbReference type="InterPro" id="IPR041118">
    <property type="entry name" value="Rx_N"/>
</dbReference>
<dbReference type="GO" id="GO:0002758">
    <property type="term" value="P:innate immune response-activating signaling pathway"/>
    <property type="evidence" value="ECO:0007669"/>
    <property type="project" value="UniProtKB-ARBA"/>
</dbReference>
<evidence type="ECO:0000256" key="2">
    <source>
        <dbReference type="ARBA" id="ARBA00022614"/>
    </source>
</evidence>
<evidence type="ECO:0000313" key="10">
    <source>
        <dbReference type="Proteomes" id="UP000479710"/>
    </source>
</evidence>
<dbReference type="GO" id="GO:0043531">
    <property type="term" value="F:ADP binding"/>
    <property type="evidence" value="ECO:0007669"/>
    <property type="project" value="InterPro"/>
</dbReference>
<evidence type="ECO:0008006" key="11">
    <source>
        <dbReference type="Google" id="ProtNLM"/>
    </source>
</evidence>
<dbReference type="Gene3D" id="1.10.10.10">
    <property type="entry name" value="Winged helix-like DNA-binding domain superfamily/Winged helix DNA-binding domain"/>
    <property type="match status" value="1"/>
</dbReference>
<dbReference type="Proteomes" id="UP000479710">
    <property type="component" value="Unassembled WGS sequence"/>
</dbReference>
<feature type="domain" description="Disease resistance N-terminal" evidence="7">
    <location>
        <begin position="18"/>
        <end position="101"/>
    </location>
</feature>
<evidence type="ECO:0000256" key="1">
    <source>
        <dbReference type="ARBA" id="ARBA00008894"/>
    </source>
</evidence>
<organism evidence="9 10">
    <name type="scientific">Oryza meyeriana var. granulata</name>
    <dbReference type="NCBI Taxonomy" id="110450"/>
    <lineage>
        <taxon>Eukaryota</taxon>
        <taxon>Viridiplantae</taxon>
        <taxon>Streptophyta</taxon>
        <taxon>Embryophyta</taxon>
        <taxon>Tracheophyta</taxon>
        <taxon>Spermatophyta</taxon>
        <taxon>Magnoliopsida</taxon>
        <taxon>Liliopsida</taxon>
        <taxon>Poales</taxon>
        <taxon>Poaceae</taxon>
        <taxon>BOP clade</taxon>
        <taxon>Oryzoideae</taxon>
        <taxon>Oryzeae</taxon>
        <taxon>Oryzinae</taxon>
        <taxon>Oryza</taxon>
        <taxon>Oryza meyeriana</taxon>
    </lineage>
</organism>
<evidence type="ECO:0000259" key="7">
    <source>
        <dbReference type="Pfam" id="PF18052"/>
    </source>
</evidence>
<keyword evidence="2" id="KW-0433">Leucine-rich repeat</keyword>
<dbReference type="PRINTS" id="PR00364">
    <property type="entry name" value="DISEASERSIST"/>
</dbReference>
<dbReference type="Gene3D" id="3.40.50.300">
    <property type="entry name" value="P-loop containing nucleotide triphosphate hydrolases"/>
    <property type="match status" value="1"/>
</dbReference>
<evidence type="ECO:0000313" key="9">
    <source>
        <dbReference type="EMBL" id="KAF0900622.1"/>
    </source>
</evidence>
<evidence type="ECO:0000259" key="8">
    <source>
        <dbReference type="Pfam" id="PF23559"/>
    </source>
</evidence>
<evidence type="ECO:0000256" key="4">
    <source>
        <dbReference type="ARBA" id="ARBA00022741"/>
    </source>
</evidence>
<dbReference type="InterPro" id="IPR042197">
    <property type="entry name" value="Apaf_helical"/>
</dbReference>
<keyword evidence="5" id="KW-0611">Plant defense</keyword>
<dbReference type="Gene3D" id="1.10.8.430">
    <property type="entry name" value="Helical domain of apoptotic protease-activating factors"/>
    <property type="match status" value="1"/>
</dbReference>
<dbReference type="AlphaFoldDB" id="A0A6G1CKD7"/>
<proteinExistence type="inferred from homology"/>
<dbReference type="Pfam" id="PF23559">
    <property type="entry name" value="WHD_DRP"/>
    <property type="match status" value="1"/>
</dbReference>
<keyword evidence="10" id="KW-1185">Reference proteome</keyword>
<comment type="similarity">
    <text evidence="1">Belongs to the disease resistance NB-LRR family.</text>
</comment>
<dbReference type="InterPro" id="IPR044974">
    <property type="entry name" value="Disease_R_plants"/>
</dbReference>
<dbReference type="EMBL" id="SPHZ02000009">
    <property type="protein sequence ID" value="KAF0900622.1"/>
    <property type="molecule type" value="Genomic_DNA"/>
</dbReference>
<dbReference type="OrthoDB" id="676979at2759"/>
<dbReference type="GO" id="GO:0009626">
    <property type="term" value="P:plant-type hypersensitive response"/>
    <property type="evidence" value="ECO:0007669"/>
    <property type="project" value="UniProtKB-ARBA"/>
</dbReference>
<dbReference type="SUPFAM" id="SSF52540">
    <property type="entry name" value="P-loop containing nucleoside triphosphate hydrolases"/>
    <property type="match status" value="1"/>
</dbReference>
<dbReference type="Pfam" id="PF00931">
    <property type="entry name" value="NB-ARC"/>
    <property type="match status" value="1"/>
</dbReference>
<dbReference type="InterPro" id="IPR002182">
    <property type="entry name" value="NB-ARC"/>
</dbReference>
<feature type="domain" description="NB-ARC" evidence="6">
    <location>
        <begin position="177"/>
        <end position="346"/>
    </location>
</feature>
<dbReference type="FunFam" id="1.10.10.10:FF:000322">
    <property type="entry name" value="Probable disease resistance protein At1g63360"/>
    <property type="match status" value="1"/>
</dbReference>
<dbReference type="GO" id="GO:0042742">
    <property type="term" value="P:defense response to bacterium"/>
    <property type="evidence" value="ECO:0007669"/>
    <property type="project" value="UniProtKB-ARBA"/>
</dbReference>
<comment type="caution">
    <text evidence="9">The sequence shown here is derived from an EMBL/GenBank/DDBJ whole genome shotgun (WGS) entry which is preliminary data.</text>
</comment>
<dbReference type="PANTHER" id="PTHR23155">
    <property type="entry name" value="DISEASE RESISTANCE PROTEIN RP"/>
    <property type="match status" value="1"/>
</dbReference>
<dbReference type="Gene3D" id="1.20.5.4130">
    <property type="match status" value="1"/>
</dbReference>
<sequence>MAMVLGAFVPDTTAQWRSVVKGEVARQLGVEAEAKMLEARLEKVGAAVPDAEGRVARGDDVVARWLARVRAVAYEADVAVDRCRAMARRRRSREQLQKRHHQALPWMLSTCCDIAEPRRVIAADLKNVSQKLKAILKEQRQLQLHSSVADHTDHPRKILRHWKSDPTDIDIVGAAMEEDARRLVRRLMQPDDGGVVAIYGPDGIGKTTLAKVVFDSERVKRRFETRSWVHVSRGYVQAGKREAALLSQVIDAIDGGSVTGTETVAELKAMLAGLVANRTFLLVLDEVRNGGEWEDVVRRLLEHGGRGSKVMVTALNGNIARDMCAGYVHRVKRLGEDDGWALLRVAACVSDGDGEGDTALKGIGRKIVDKCGGVPLAIKAVAGVLRTREAIAEKWAVVDASPAWSVKGLPDDTMKPLYLSYDDMSCHLKQCFLYCSLFLSGFAVDRRSLVQQWIAEGFVQMRGDAGVEEVAEEYYDELIGRNLLQPAEADRHGCVERARCMTCCASWRRCSPMARTSPAMRSGCPTTATPPSRHGMSRFRETTWLQYQRKF</sequence>
<accession>A0A6G1CKD7</accession>
<keyword evidence="4" id="KW-0547">Nucleotide-binding</keyword>
<protein>
    <recommendedName>
        <fullName evidence="11">AAA+ ATPase domain-containing protein</fullName>
    </recommendedName>
</protein>
<evidence type="ECO:0000259" key="6">
    <source>
        <dbReference type="Pfam" id="PF00931"/>
    </source>
</evidence>
<dbReference type="Pfam" id="PF18052">
    <property type="entry name" value="Rx_N"/>
    <property type="match status" value="1"/>
</dbReference>
<feature type="domain" description="Disease resistance protein winged helix" evidence="8">
    <location>
        <begin position="438"/>
        <end position="497"/>
    </location>
</feature>